<dbReference type="RefSeq" id="WP_007583993.1">
    <property type="nucleotide sequence ID" value="NZ_AKAU01000103.1"/>
</dbReference>
<dbReference type="Pfam" id="PF13091">
    <property type="entry name" value="PLDc_2"/>
    <property type="match status" value="1"/>
</dbReference>
<dbReference type="CDD" id="cd00138">
    <property type="entry name" value="PLDc_SF"/>
    <property type="match status" value="1"/>
</dbReference>
<accession>A0ABN0FKM8</accession>
<name>A0ABN0FKM8_9BURK</name>
<evidence type="ECO:0000313" key="3">
    <source>
        <dbReference type="Proteomes" id="UP000004980"/>
    </source>
</evidence>
<evidence type="ECO:0000313" key="2">
    <source>
        <dbReference type="EMBL" id="EIM99261.1"/>
    </source>
</evidence>
<dbReference type="Proteomes" id="UP000004980">
    <property type="component" value="Unassembled WGS sequence"/>
</dbReference>
<dbReference type="Gene3D" id="3.30.870.10">
    <property type="entry name" value="Endonuclease Chain A"/>
    <property type="match status" value="2"/>
</dbReference>
<feature type="domain" description="Phospholipase D-like" evidence="1">
    <location>
        <begin position="234"/>
        <end position="352"/>
    </location>
</feature>
<evidence type="ECO:0000259" key="1">
    <source>
        <dbReference type="Pfam" id="PF13091"/>
    </source>
</evidence>
<comment type="caution">
    <text evidence="2">The sequence shown here is derived from an EMBL/GenBank/DDBJ whole genome shotgun (WGS) entry which is preliminary data.</text>
</comment>
<dbReference type="InterPro" id="IPR025202">
    <property type="entry name" value="PLD-like_dom"/>
</dbReference>
<dbReference type="SUPFAM" id="SSF56024">
    <property type="entry name" value="Phospholipase D/nuclease"/>
    <property type="match status" value="1"/>
</dbReference>
<proteinExistence type="predicted"/>
<protein>
    <recommendedName>
        <fullName evidence="1">Phospholipase D-like domain-containing protein</fullName>
    </recommendedName>
</protein>
<reference evidence="2 3" key="1">
    <citation type="journal article" date="2012" name="J. Bacteriol.">
        <title>Draft Genome Sequence of the Soil Bacterium Burkholderia terrae Strain BS001, Which Interacts with Fungal Surface Structures.</title>
        <authorList>
            <person name="Nazir R."/>
            <person name="Hansen M.A."/>
            <person name="Sorensen S."/>
            <person name="van Elsas J.D."/>
        </authorList>
    </citation>
    <scope>NUCLEOTIDE SEQUENCE [LARGE SCALE GENOMIC DNA]</scope>
    <source>
        <strain evidence="2 3">BS001</strain>
    </source>
</reference>
<keyword evidence="3" id="KW-1185">Reference proteome</keyword>
<organism evidence="2 3">
    <name type="scientific">Paraburkholderia hospita</name>
    <dbReference type="NCBI Taxonomy" id="169430"/>
    <lineage>
        <taxon>Bacteria</taxon>
        <taxon>Pseudomonadati</taxon>
        <taxon>Pseudomonadota</taxon>
        <taxon>Betaproteobacteria</taxon>
        <taxon>Burkholderiales</taxon>
        <taxon>Burkholderiaceae</taxon>
        <taxon>Paraburkholderia</taxon>
    </lineage>
</organism>
<dbReference type="EMBL" id="AKAU01000103">
    <property type="protein sequence ID" value="EIM99261.1"/>
    <property type="molecule type" value="Genomic_DNA"/>
</dbReference>
<gene>
    <name evidence="2" type="ORF">WQE_19934</name>
</gene>
<sequence>MSQSATQWTMIKDALRSEIEALRGYRVTHAVFTTYAFEPEFFETSILPQLLPDGERNLSLHSMVRRLQLESILRVSPISIDVYFDARVVMPGCPLLPYEMKAMRPQGEFHGKVILLRLEDQAGGVRCILGSGSANLTQAGWWENIEAWHFAKAFDPSRPPAGILPGITALLDFLAESGQPGEATTTLRSSLAQAVAAGARSDEPVFGVFLPARVTFLEWLKDRVKTGDDGAPLEIISPYFAESGHAQLTDALLDATGCNRLDLWLPIDPWQAGGPAALIEESSYDELSAFGSLRWCEMKEANLAASRKQDETPRFLHAKIIRRPGAFCFMGSVNFTSRAVRVNFEAGFLFPDQGDAWLQPTAVKPALFQKASEPARHEGVEETLPELRAGFDWKTSALSVQFARRTDGTGFENGAFRLIDAQGRESRNSLKLPAEVFIKADEALYRDLQTNPWIGLLFPDGRKALVWVQQTGLEYRPPHDDLRPDVWRILEMWRALAGGKPGSQPDAFEHLEIILRQRLKDHEVAPEGEPERDIFEAMATAHGSFYLLRRRLQEEREGGNVQRCEYYFSAPRPDTLASLVDRIERPKEGESLEAVAAWVILHWITQICRDHEMLPAARTLFRRAQEHLETLLATAPLNTIEPEFLEWAREMFLCEPGSERNVMCQIKEVETQ</sequence>